<dbReference type="PANTHER" id="PTHR48022">
    <property type="entry name" value="PLASTIDIC GLUCOSE TRANSPORTER 4"/>
    <property type="match status" value="1"/>
</dbReference>
<dbReference type="Proteomes" id="UP000279236">
    <property type="component" value="Unassembled WGS sequence"/>
</dbReference>
<feature type="transmembrane region" description="Helical" evidence="10">
    <location>
        <begin position="345"/>
        <end position="366"/>
    </location>
</feature>
<feature type="transmembrane region" description="Helical" evidence="10">
    <location>
        <begin position="443"/>
        <end position="462"/>
    </location>
</feature>
<feature type="transmembrane region" description="Helical" evidence="10">
    <location>
        <begin position="308"/>
        <end position="333"/>
    </location>
</feature>
<feature type="domain" description="Major facilitator superfamily (MFS) profile" evidence="11">
    <location>
        <begin position="39"/>
        <end position="496"/>
    </location>
</feature>
<feature type="transmembrane region" description="Helical" evidence="10">
    <location>
        <begin position="81"/>
        <end position="99"/>
    </location>
</feature>
<feature type="transmembrane region" description="Helical" evidence="10">
    <location>
        <begin position="169"/>
        <end position="188"/>
    </location>
</feature>
<sequence length="553" mass="60459">MSKIAHAEDTALGMEEKREQLAGPSGVSGLLKSPRLLTICLVTALGGMNYGYEQGAYGQCMVMPSFKSVPEFDRIINDSGFKGWTVAILGLGGWVGALINGYCCDRFSRRWSIMGGAVVCMLGAALTAGARDPDYFFAGRFFIGLAVGSLSTAVPTYNSEISPAEVRGAMVGTWQLSVTLGIMVSYWIGFGTNYISDTSSISWRLPLAIQAIWALGLFVGCFFIPYSPRWLLSKGRDEEALNVLAYVRNKSVDDEAIRIEFLEIKADAVFDREVAEQRYPQYMDRPLALQFAQVKSLFTTWPMFKRTAIACLMMFFQQMSGIDAIVFYAPTIFASLGLGDTSVSLLASGVVGIAMFLATFPSLFIIDSLGRRPLIIIGGLGMALCLIIVAALTGTFQGSWPAGPAWASAAFIWFYIFNFGYSWGPVSWVVISEVMPLSVRAPGTALAASTNWMTNFCVSLMVPPMLEKITYGTYIFFLAFMLMGVAYAVWLLPETRNVSLEAMDKVFKSSDATHDAAMMSRIVQRLEAEYYGDATAASETDSKSEPQMLEGRA</sequence>
<dbReference type="EMBL" id="RSCE01000008">
    <property type="protein sequence ID" value="RSH80404.1"/>
    <property type="molecule type" value="Genomic_DNA"/>
</dbReference>
<dbReference type="PROSITE" id="PS00217">
    <property type="entry name" value="SUGAR_TRANSPORT_2"/>
    <property type="match status" value="1"/>
</dbReference>
<feature type="transmembrane region" description="Helical" evidence="10">
    <location>
        <begin position="135"/>
        <end position="157"/>
    </location>
</feature>
<gene>
    <name evidence="12" type="ORF">EHS24_008981</name>
</gene>
<evidence type="ECO:0000256" key="9">
    <source>
        <dbReference type="SAM" id="MobiDB-lite"/>
    </source>
</evidence>
<dbReference type="RefSeq" id="XP_028475351.1">
    <property type="nucleotide sequence ID" value="XM_028624279.1"/>
</dbReference>
<name>A0A427XNQ5_9TREE</name>
<dbReference type="AlphaFoldDB" id="A0A427XNQ5"/>
<dbReference type="Pfam" id="PF00083">
    <property type="entry name" value="Sugar_tr"/>
    <property type="match status" value="1"/>
</dbReference>
<protein>
    <recommendedName>
        <fullName evidence="11">Major facilitator superfamily (MFS) profile domain-containing protein</fullName>
    </recommendedName>
</protein>
<dbReference type="GeneID" id="39593524"/>
<comment type="catalytic activity">
    <reaction evidence="7">
        <text>myo-inositol(out) + H(+)(out) = myo-inositol(in) + H(+)(in)</text>
        <dbReference type="Rhea" id="RHEA:60364"/>
        <dbReference type="ChEBI" id="CHEBI:15378"/>
        <dbReference type="ChEBI" id="CHEBI:17268"/>
    </reaction>
</comment>
<evidence type="ECO:0000256" key="6">
    <source>
        <dbReference type="ARBA" id="ARBA00023136"/>
    </source>
</evidence>
<dbReference type="InterPro" id="IPR036259">
    <property type="entry name" value="MFS_trans_sf"/>
</dbReference>
<feature type="transmembrane region" description="Helical" evidence="10">
    <location>
        <begin position="412"/>
        <end position="431"/>
    </location>
</feature>
<feature type="transmembrane region" description="Helical" evidence="10">
    <location>
        <begin position="373"/>
        <end position="392"/>
    </location>
</feature>
<evidence type="ECO:0000256" key="3">
    <source>
        <dbReference type="ARBA" id="ARBA00022448"/>
    </source>
</evidence>
<evidence type="ECO:0000256" key="8">
    <source>
        <dbReference type="RuleBase" id="RU003346"/>
    </source>
</evidence>
<evidence type="ECO:0000313" key="12">
    <source>
        <dbReference type="EMBL" id="RSH80404.1"/>
    </source>
</evidence>
<feature type="transmembrane region" description="Helical" evidence="10">
    <location>
        <begin position="474"/>
        <end position="493"/>
    </location>
</feature>
<dbReference type="NCBIfam" id="TIGR00879">
    <property type="entry name" value="SP"/>
    <property type="match status" value="1"/>
</dbReference>
<dbReference type="PROSITE" id="PS00216">
    <property type="entry name" value="SUGAR_TRANSPORT_1"/>
    <property type="match status" value="1"/>
</dbReference>
<dbReference type="GO" id="GO:0016020">
    <property type="term" value="C:membrane"/>
    <property type="evidence" value="ECO:0007669"/>
    <property type="project" value="UniProtKB-SubCell"/>
</dbReference>
<feature type="transmembrane region" description="Helical" evidence="10">
    <location>
        <begin position="111"/>
        <end position="129"/>
    </location>
</feature>
<dbReference type="PANTHER" id="PTHR48022:SF2">
    <property type="entry name" value="PLASTIDIC GLUCOSE TRANSPORTER 4"/>
    <property type="match status" value="1"/>
</dbReference>
<dbReference type="SUPFAM" id="SSF103473">
    <property type="entry name" value="MFS general substrate transporter"/>
    <property type="match status" value="1"/>
</dbReference>
<comment type="subcellular location">
    <subcellularLocation>
        <location evidence="1">Membrane</location>
        <topology evidence="1">Multi-pass membrane protein</topology>
    </subcellularLocation>
</comment>
<accession>A0A427XNQ5</accession>
<evidence type="ECO:0000259" key="11">
    <source>
        <dbReference type="PROSITE" id="PS50850"/>
    </source>
</evidence>
<dbReference type="FunFam" id="1.20.1250.20:FF:000026">
    <property type="entry name" value="MFS quinate transporter QutD"/>
    <property type="match status" value="1"/>
</dbReference>
<reference evidence="12 13" key="1">
    <citation type="submission" date="2018-11" db="EMBL/GenBank/DDBJ databases">
        <title>Genome sequence of Apiotrichum porosum DSM 27194.</title>
        <authorList>
            <person name="Aliyu H."/>
            <person name="Gorte O."/>
            <person name="Ochsenreither K."/>
        </authorList>
    </citation>
    <scope>NUCLEOTIDE SEQUENCE [LARGE SCALE GENOMIC DNA]</scope>
    <source>
        <strain evidence="12 13">DSM 27194</strain>
    </source>
</reference>
<dbReference type="InterPro" id="IPR003663">
    <property type="entry name" value="Sugar/inositol_transpt"/>
</dbReference>
<evidence type="ECO:0000256" key="4">
    <source>
        <dbReference type="ARBA" id="ARBA00022692"/>
    </source>
</evidence>
<keyword evidence="6 10" id="KW-0472">Membrane</keyword>
<dbReference type="InterPro" id="IPR005829">
    <property type="entry name" value="Sugar_transporter_CS"/>
</dbReference>
<keyword evidence="5 10" id="KW-1133">Transmembrane helix</keyword>
<feature type="transmembrane region" description="Helical" evidence="10">
    <location>
        <begin position="208"/>
        <end position="226"/>
    </location>
</feature>
<dbReference type="Gene3D" id="1.20.1250.20">
    <property type="entry name" value="MFS general substrate transporter like domains"/>
    <property type="match status" value="1"/>
</dbReference>
<evidence type="ECO:0000313" key="13">
    <source>
        <dbReference type="Proteomes" id="UP000279236"/>
    </source>
</evidence>
<keyword evidence="3 8" id="KW-0813">Transport</keyword>
<comment type="caution">
    <text evidence="12">The sequence shown here is derived from an EMBL/GenBank/DDBJ whole genome shotgun (WGS) entry which is preliminary data.</text>
</comment>
<dbReference type="InterPro" id="IPR020846">
    <property type="entry name" value="MFS_dom"/>
</dbReference>
<dbReference type="GO" id="GO:0005351">
    <property type="term" value="F:carbohydrate:proton symporter activity"/>
    <property type="evidence" value="ECO:0007669"/>
    <property type="project" value="TreeGrafter"/>
</dbReference>
<dbReference type="PRINTS" id="PR00171">
    <property type="entry name" value="SUGRTRNSPORT"/>
</dbReference>
<dbReference type="InterPro" id="IPR050360">
    <property type="entry name" value="MFS_Sugar_Transporters"/>
</dbReference>
<comment type="similarity">
    <text evidence="2 8">Belongs to the major facilitator superfamily. Sugar transporter (TC 2.A.1.1) family.</text>
</comment>
<keyword evidence="13" id="KW-1185">Reference proteome</keyword>
<keyword evidence="4 10" id="KW-0812">Transmembrane</keyword>
<evidence type="ECO:0000256" key="7">
    <source>
        <dbReference type="ARBA" id="ARBA00049119"/>
    </source>
</evidence>
<dbReference type="InterPro" id="IPR005828">
    <property type="entry name" value="MFS_sugar_transport-like"/>
</dbReference>
<dbReference type="OrthoDB" id="8120565at2759"/>
<dbReference type="PROSITE" id="PS50850">
    <property type="entry name" value="MFS"/>
    <property type="match status" value="1"/>
</dbReference>
<organism evidence="12 13">
    <name type="scientific">Apiotrichum porosum</name>
    <dbReference type="NCBI Taxonomy" id="105984"/>
    <lineage>
        <taxon>Eukaryota</taxon>
        <taxon>Fungi</taxon>
        <taxon>Dikarya</taxon>
        <taxon>Basidiomycota</taxon>
        <taxon>Agaricomycotina</taxon>
        <taxon>Tremellomycetes</taxon>
        <taxon>Trichosporonales</taxon>
        <taxon>Trichosporonaceae</taxon>
        <taxon>Apiotrichum</taxon>
    </lineage>
</organism>
<feature type="region of interest" description="Disordered" evidence="9">
    <location>
        <begin position="534"/>
        <end position="553"/>
    </location>
</feature>
<evidence type="ECO:0000256" key="10">
    <source>
        <dbReference type="SAM" id="Phobius"/>
    </source>
</evidence>
<evidence type="ECO:0000256" key="1">
    <source>
        <dbReference type="ARBA" id="ARBA00004141"/>
    </source>
</evidence>
<proteinExistence type="inferred from homology"/>
<evidence type="ECO:0000256" key="5">
    <source>
        <dbReference type="ARBA" id="ARBA00022989"/>
    </source>
</evidence>
<evidence type="ECO:0000256" key="2">
    <source>
        <dbReference type="ARBA" id="ARBA00010992"/>
    </source>
</evidence>